<keyword evidence="4" id="KW-0375">Hydrogen ion transport</keyword>
<keyword evidence="7" id="KW-0406">Ion transport</keyword>
<dbReference type="InterPro" id="IPR001469">
    <property type="entry name" value="ATP_synth_F1_dsu/esu"/>
</dbReference>
<reference evidence="11 12" key="1">
    <citation type="submission" date="2024-10" db="EMBL/GenBank/DDBJ databases">
        <authorList>
            <person name="Kim D."/>
        </authorList>
    </citation>
    <scope>NUCLEOTIDE SEQUENCE [LARGE SCALE GENOMIC DNA]</scope>
    <source>
        <strain evidence="11">BH-2024</strain>
    </source>
</reference>
<dbReference type="HAMAP" id="MF_00530">
    <property type="entry name" value="ATP_synth_epsil_bac"/>
    <property type="match status" value="1"/>
</dbReference>
<dbReference type="InterPro" id="IPR036771">
    <property type="entry name" value="ATPsynth_dsu/esu_N"/>
</dbReference>
<sequence>MTNIRGLLFTLASPLKAFYANVAVKQIDVTGMSSSVGILPTHVPTIAVLKPGVVKVHELDGNVSKFFASSGTLSMNIDGSCQVLAEELCSLNELNEQAIKNLIDVSQKKAADLNATDVQKAEAGISIEVAEAALRAITEK</sequence>
<evidence type="ECO:0000256" key="5">
    <source>
        <dbReference type="ARBA" id="ARBA00022792"/>
    </source>
</evidence>
<evidence type="ECO:0000256" key="7">
    <source>
        <dbReference type="ARBA" id="ARBA00023065"/>
    </source>
</evidence>
<dbReference type="InterPro" id="IPR020546">
    <property type="entry name" value="ATP_synth_F1_dsu/esu_N"/>
</dbReference>
<feature type="domain" description="ATP synthase F1 complex delta/epsilon subunit N-terminal" evidence="10">
    <location>
        <begin position="10"/>
        <end position="87"/>
    </location>
</feature>
<proteinExistence type="inferred from homology"/>
<organism evidence="11 12">
    <name type="scientific">Heterodera trifolii</name>
    <dbReference type="NCBI Taxonomy" id="157864"/>
    <lineage>
        <taxon>Eukaryota</taxon>
        <taxon>Metazoa</taxon>
        <taxon>Ecdysozoa</taxon>
        <taxon>Nematoda</taxon>
        <taxon>Chromadorea</taxon>
        <taxon>Rhabditida</taxon>
        <taxon>Tylenchina</taxon>
        <taxon>Tylenchomorpha</taxon>
        <taxon>Tylenchoidea</taxon>
        <taxon>Heteroderidae</taxon>
        <taxon>Heteroderinae</taxon>
        <taxon>Heterodera</taxon>
    </lineage>
</organism>
<comment type="subcellular location">
    <subcellularLocation>
        <location evidence="1">Mitochondrion inner membrane</location>
    </subcellularLocation>
</comment>
<evidence type="ECO:0000256" key="8">
    <source>
        <dbReference type="ARBA" id="ARBA00023128"/>
    </source>
</evidence>
<dbReference type="SUPFAM" id="SSF51344">
    <property type="entry name" value="Epsilon subunit of F1F0-ATP synthase N-terminal domain"/>
    <property type="match status" value="1"/>
</dbReference>
<evidence type="ECO:0000259" key="10">
    <source>
        <dbReference type="Pfam" id="PF02823"/>
    </source>
</evidence>
<comment type="caution">
    <text evidence="11">The sequence shown here is derived from an EMBL/GenBank/DDBJ whole genome shotgun (WGS) entry which is preliminary data.</text>
</comment>
<dbReference type="Proteomes" id="UP001620626">
    <property type="component" value="Unassembled WGS sequence"/>
</dbReference>
<keyword evidence="12" id="KW-1185">Reference proteome</keyword>
<keyword evidence="6" id="KW-0809">Transit peptide</keyword>
<evidence type="ECO:0000256" key="3">
    <source>
        <dbReference type="ARBA" id="ARBA00022448"/>
    </source>
</evidence>
<keyword evidence="5" id="KW-0999">Mitochondrion inner membrane</keyword>
<dbReference type="PANTHER" id="PTHR13822">
    <property type="entry name" value="ATP SYNTHASE DELTA/EPSILON CHAIN"/>
    <property type="match status" value="1"/>
</dbReference>
<evidence type="ECO:0000256" key="4">
    <source>
        <dbReference type="ARBA" id="ARBA00022781"/>
    </source>
</evidence>
<keyword evidence="9" id="KW-0472">Membrane</keyword>
<dbReference type="CDD" id="cd12152">
    <property type="entry name" value="F1-ATPase_delta"/>
    <property type="match status" value="1"/>
</dbReference>
<protein>
    <recommendedName>
        <fullName evidence="10">ATP synthase F1 complex delta/epsilon subunit N-terminal domain-containing protein</fullName>
    </recommendedName>
</protein>
<gene>
    <name evidence="11" type="ORF">niasHT_008038</name>
</gene>
<evidence type="ECO:0000256" key="1">
    <source>
        <dbReference type="ARBA" id="ARBA00004273"/>
    </source>
</evidence>
<dbReference type="Gene3D" id="2.60.15.10">
    <property type="entry name" value="F0F1 ATP synthase delta/epsilon subunit, N-terminal"/>
    <property type="match status" value="1"/>
</dbReference>
<comment type="similarity">
    <text evidence="2">Belongs to the ATPase epsilon chain family.</text>
</comment>
<evidence type="ECO:0000313" key="12">
    <source>
        <dbReference type="Proteomes" id="UP001620626"/>
    </source>
</evidence>
<evidence type="ECO:0000313" key="11">
    <source>
        <dbReference type="EMBL" id="KAL3120746.1"/>
    </source>
</evidence>
<dbReference type="Pfam" id="PF02823">
    <property type="entry name" value="ATP-synt_DE_N"/>
    <property type="match status" value="1"/>
</dbReference>
<dbReference type="GO" id="GO:1902600">
    <property type="term" value="P:proton transmembrane transport"/>
    <property type="evidence" value="ECO:0007669"/>
    <property type="project" value="UniProtKB-KW"/>
</dbReference>
<dbReference type="EMBL" id="JBICBT010000207">
    <property type="protein sequence ID" value="KAL3120746.1"/>
    <property type="molecule type" value="Genomic_DNA"/>
</dbReference>
<dbReference type="GO" id="GO:0005743">
    <property type="term" value="C:mitochondrial inner membrane"/>
    <property type="evidence" value="ECO:0007669"/>
    <property type="project" value="UniProtKB-SubCell"/>
</dbReference>
<keyword evidence="8" id="KW-0496">Mitochondrion</keyword>
<evidence type="ECO:0000256" key="2">
    <source>
        <dbReference type="ARBA" id="ARBA00005712"/>
    </source>
</evidence>
<dbReference type="AlphaFoldDB" id="A0ABD2M018"/>
<accession>A0ABD2M018</accession>
<dbReference type="PANTHER" id="PTHR13822:SF7">
    <property type="entry name" value="ATP SYNTHASE SUBUNIT DELTA, MITOCHONDRIAL"/>
    <property type="match status" value="1"/>
</dbReference>
<evidence type="ECO:0000256" key="9">
    <source>
        <dbReference type="ARBA" id="ARBA00023136"/>
    </source>
</evidence>
<evidence type="ECO:0000256" key="6">
    <source>
        <dbReference type="ARBA" id="ARBA00022946"/>
    </source>
</evidence>
<name>A0ABD2M018_9BILA</name>
<keyword evidence="3" id="KW-0813">Transport</keyword>